<dbReference type="Proteomes" id="UP000193240">
    <property type="component" value="Unassembled WGS sequence"/>
</dbReference>
<dbReference type="Pfam" id="PF05705">
    <property type="entry name" value="DUF829"/>
    <property type="match status" value="1"/>
</dbReference>
<feature type="transmembrane region" description="Helical" evidence="7">
    <location>
        <begin position="195"/>
        <end position="220"/>
    </location>
</feature>
<evidence type="ECO:0000256" key="7">
    <source>
        <dbReference type="SAM" id="Phobius"/>
    </source>
</evidence>
<gene>
    <name evidence="8" type="ORF">B5807_11134</name>
</gene>
<accession>A0A1Y2LLA2</accession>
<evidence type="ECO:0000313" key="8">
    <source>
        <dbReference type="EMBL" id="OSS44302.1"/>
    </source>
</evidence>
<dbReference type="InterPro" id="IPR008547">
    <property type="entry name" value="DUF829_TMEM53"/>
</dbReference>
<keyword evidence="9" id="KW-1185">Reference proteome</keyword>
<dbReference type="PANTHER" id="PTHR12265">
    <property type="entry name" value="TRANSMEMBRANE PROTEIN 53"/>
    <property type="match status" value="1"/>
</dbReference>
<name>A0A1Y2LLA2_EPING</name>
<dbReference type="SUPFAM" id="SSF53474">
    <property type="entry name" value="alpha/beta-Hydrolases"/>
    <property type="match status" value="1"/>
</dbReference>
<evidence type="ECO:0000256" key="5">
    <source>
        <dbReference type="ARBA" id="ARBA00023242"/>
    </source>
</evidence>
<evidence type="ECO:0008006" key="10">
    <source>
        <dbReference type="Google" id="ProtNLM"/>
    </source>
</evidence>
<comment type="similarity">
    <text evidence="1">Belongs to the TMEM53 family.</text>
</comment>
<dbReference type="GO" id="GO:0005640">
    <property type="term" value="C:nuclear outer membrane"/>
    <property type="evidence" value="ECO:0007669"/>
    <property type="project" value="UniProtKB-SubCell"/>
</dbReference>
<keyword evidence="4 7" id="KW-0472">Membrane</keyword>
<evidence type="ECO:0000256" key="3">
    <source>
        <dbReference type="ARBA" id="ARBA00022989"/>
    </source>
</evidence>
<evidence type="ECO:0000256" key="2">
    <source>
        <dbReference type="ARBA" id="ARBA00022692"/>
    </source>
</evidence>
<dbReference type="InParanoid" id="A0A1Y2LLA2"/>
<evidence type="ECO:0000256" key="6">
    <source>
        <dbReference type="ARBA" id="ARBA00034303"/>
    </source>
</evidence>
<sequence length="314" mass="35300">MNALSFTNLNAIALSHCHRQYLLITYVSMTTITAAEPMFTSLGPRISLFCPQVAAPGELIILCTWLGAGKKHVAKYAAGYRKIAPHAKILLLESSVWNIASPYVQQWSAIKPAAEVVLGVLDDCSNAKGSKTDPKIIIHTFSNGGTNNATQLLIVLQHKLRYPLPVTGILCDSGPARGTYRKSFHSMLLSLPKGLFWQFVGPVIILFVTNTLFASQLIGWEKPERIYRRTLLDAQFVDCKRICYAFSKADTHVDWDDITSHADEARDKSWDVEELEFEGTPHCNHISQYRLEYLDAMERVWKGYVLASRIRSRL</sequence>
<keyword evidence="2 7" id="KW-0812">Transmembrane</keyword>
<dbReference type="AlphaFoldDB" id="A0A1Y2LLA2"/>
<evidence type="ECO:0000256" key="4">
    <source>
        <dbReference type="ARBA" id="ARBA00023136"/>
    </source>
</evidence>
<evidence type="ECO:0000313" key="9">
    <source>
        <dbReference type="Proteomes" id="UP000193240"/>
    </source>
</evidence>
<keyword evidence="5" id="KW-0539">Nucleus</keyword>
<comment type="subcellular location">
    <subcellularLocation>
        <location evidence="6">Nucleus outer membrane</location>
        <topology evidence="6">Single-pass membrane protein</topology>
    </subcellularLocation>
</comment>
<dbReference type="InterPro" id="IPR029058">
    <property type="entry name" value="AB_hydrolase_fold"/>
</dbReference>
<keyword evidence="3 7" id="KW-1133">Transmembrane helix</keyword>
<protein>
    <recommendedName>
        <fullName evidence="10">Indole-diterpene biosynthesis protein PaxU</fullName>
    </recommendedName>
</protein>
<reference evidence="8 9" key="1">
    <citation type="journal article" date="2017" name="Genome Announc.">
        <title>Genome sequence of the saprophytic ascomycete Epicoccum nigrum ICMP 19927 strain isolated from New Zealand.</title>
        <authorList>
            <person name="Fokin M."/>
            <person name="Fleetwood D."/>
            <person name="Weir B.S."/>
            <person name="Villas-Boas S.G."/>
        </authorList>
    </citation>
    <scope>NUCLEOTIDE SEQUENCE [LARGE SCALE GENOMIC DNA]</scope>
    <source>
        <strain evidence="8 9">ICMP 19927</strain>
    </source>
</reference>
<dbReference type="OMA" id="DERRYWD"/>
<evidence type="ECO:0000256" key="1">
    <source>
        <dbReference type="ARBA" id="ARBA00007387"/>
    </source>
</evidence>
<organism evidence="8 9">
    <name type="scientific">Epicoccum nigrum</name>
    <name type="common">Soil fungus</name>
    <name type="synonym">Epicoccum purpurascens</name>
    <dbReference type="NCBI Taxonomy" id="105696"/>
    <lineage>
        <taxon>Eukaryota</taxon>
        <taxon>Fungi</taxon>
        <taxon>Dikarya</taxon>
        <taxon>Ascomycota</taxon>
        <taxon>Pezizomycotina</taxon>
        <taxon>Dothideomycetes</taxon>
        <taxon>Pleosporomycetidae</taxon>
        <taxon>Pleosporales</taxon>
        <taxon>Pleosporineae</taxon>
        <taxon>Didymellaceae</taxon>
        <taxon>Epicoccum</taxon>
    </lineage>
</organism>
<dbReference type="EMBL" id="KZ107858">
    <property type="protein sequence ID" value="OSS44302.1"/>
    <property type="molecule type" value="Genomic_DNA"/>
</dbReference>
<proteinExistence type="inferred from homology"/>
<dbReference type="PANTHER" id="PTHR12265:SF30">
    <property type="entry name" value="TRANSMEMBRANE PROTEIN 53"/>
    <property type="match status" value="1"/>
</dbReference>